<dbReference type="AlphaFoldDB" id="A0A0Q9X368"/>
<dbReference type="OrthoDB" id="10268124at2759"/>
<dbReference type="EMBL" id="CH963913">
    <property type="protein sequence ID" value="KRF98684.1"/>
    <property type="molecule type" value="Genomic_DNA"/>
</dbReference>
<gene>
    <name evidence="1" type="primary">Dwil\GK27618</name>
    <name evidence="1" type="ORF">Dwil_GK27618</name>
</gene>
<evidence type="ECO:0000313" key="2">
    <source>
        <dbReference type="Proteomes" id="UP000007798"/>
    </source>
</evidence>
<protein>
    <recommendedName>
        <fullName evidence="3">EGF-like domain-containing protein</fullName>
    </recommendedName>
</protein>
<dbReference type="Gene3D" id="2.10.25.10">
    <property type="entry name" value="Laminin"/>
    <property type="match status" value="1"/>
</dbReference>
<reference evidence="1 2" key="1">
    <citation type="journal article" date="2007" name="Nature">
        <title>Evolution of genes and genomes on the Drosophila phylogeny.</title>
        <authorList>
            <consortium name="Drosophila 12 Genomes Consortium"/>
            <person name="Clark A.G."/>
            <person name="Eisen M.B."/>
            <person name="Smith D.R."/>
            <person name="Bergman C.M."/>
            <person name="Oliver B."/>
            <person name="Markow T.A."/>
            <person name="Kaufman T.C."/>
            <person name="Kellis M."/>
            <person name="Gelbart W."/>
            <person name="Iyer V.N."/>
            <person name="Pollard D.A."/>
            <person name="Sackton T.B."/>
            <person name="Larracuente A.M."/>
            <person name="Singh N.D."/>
            <person name="Abad J.P."/>
            <person name="Abt D.N."/>
            <person name="Adryan B."/>
            <person name="Aguade M."/>
            <person name="Akashi H."/>
            <person name="Anderson W.W."/>
            <person name="Aquadro C.F."/>
            <person name="Ardell D.H."/>
            <person name="Arguello R."/>
            <person name="Artieri C.G."/>
            <person name="Barbash D.A."/>
            <person name="Barker D."/>
            <person name="Barsanti P."/>
            <person name="Batterham P."/>
            <person name="Batzoglou S."/>
            <person name="Begun D."/>
            <person name="Bhutkar A."/>
            <person name="Blanco E."/>
            <person name="Bosak S.A."/>
            <person name="Bradley R.K."/>
            <person name="Brand A.D."/>
            <person name="Brent M.R."/>
            <person name="Brooks A.N."/>
            <person name="Brown R.H."/>
            <person name="Butlin R.K."/>
            <person name="Caggese C."/>
            <person name="Calvi B.R."/>
            <person name="Bernardo de Carvalho A."/>
            <person name="Caspi A."/>
            <person name="Castrezana S."/>
            <person name="Celniker S.E."/>
            <person name="Chang J.L."/>
            <person name="Chapple C."/>
            <person name="Chatterji S."/>
            <person name="Chinwalla A."/>
            <person name="Civetta A."/>
            <person name="Clifton S.W."/>
            <person name="Comeron J.M."/>
            <person name="Costello J.C."/>
            <person name="Coyne J.A."/>
            <person name="Daub J."/>
            <person name="David R.G."/>
            <person name="Delcher A.L."/>
            <person name="Delehaunty K."/>
            <person name="Do C.B."/>
            <person name="Ebling H."/>
            <person name="Edwards K."/>
            <person name="Eickbush T."/>
            <person name="Evans J.D."/>
            <person name="Filipski A."/>
            <person name="Findeiss S."/>
            <person name="Freyhult E."/>
            <person name="Fulton L."/>
            <person name="Fulton R."/>
            <person name="Garcia A.C."/>
            <person name="Gardiner A."/>
            <person name="Garfield D.A."/>
            <person name="Garvin B.E."/>
            <person name="Gibson G."/>
            <person name="Gilbert D."/>
            <person name="Gnerre S."/>
            <person name="Godfrey J."/>
            <person name="Good R."/>
            <person name="Gotea V."/>
            <person name="Gravely B."/>
            <person name="Greenberg A.J."/>
            <person name="Griffiths-Jones S."/>
            <person name="Gross S."/>
            <person name="Guigo R."/>
            <person name="Gustafson E.A."/>
            <person name="Haerty W."/>
            <person name="Hahn M.W."/>
            <person name="Halligan D.L."/>
            <person name="Halpern A.L."/>
            <person name="Halter G.M."/>
            <person name="Han M.V."/>
            <person name="Heger A."/>
            <person name="Hillier L."/>
            <person name="Hinrichs A.S."/>
            <person name="Holmes I."/>
            <person name="Hoskins R.A."/>
            <person name="Hubisz M.J."/>
            <person name="Hultmark D."/>
            <person name="Huntley M.A."/>
            <person name="Jaffe D.B."/>
            <person name="Jagadeeshan S."/>
            <person name="Jeck W.R."/>
            <person name="Johnson J."/>
            <person name="Jones C.D."/>
            <person name="Jordan W.C."/>
            <person name="Karpen G.H."/>
            <person name="Kataoka E."/>
            <person name="Keightley P.D."/>
            <person name="Kheradpour P."/>
            <person name="Kirkness E.F."/>
            <person name="Koerich L.B."/>
            <person name="Kristiansen K."/>
            <person name="Kudrna D."/>
            <person name="Kulathinal R.J."/>
            <person name="Kumar S."/>
            <person name="Kwok R."/>
            <person name="Lander E."/>
            <person name="Langley C.H."/>
            <person name="Lapoint R."/>
            <person name="Lazzaro B.P."/>
            <person name="Lee S.J."/>
            <person name="Levesque L."/>
            <person name="Li R."/>
            <person name="Lin C.F."/>
            <person name="Lin M.F."/>
            <person name="Lindblad-Toh K."/>
            <person name="Llopart A."/>
            <person name="Long M."/>
            <person name="Low L."/>
            <person name="Lozovsky E."/>
            <person name="Lu J."/>
            <person name="Luo M."/>
            <person name="Machado C.A."/>
            <person name="Makalowski W."/>
            <person name="Marzo M."/>
            <person name="Matsuda M."/>
            <person name="Matzkin L."/>
            <person name="McAllister B."/>
            <person name="McBride C.S."/>
            <person name="McKernan B."/>
            <person name="McKernan K."/>
            <person name="Mendez-Lago M."/>
            <person name="Minx P."/>
            <person name="Mollenhauer M.U."/>
            <person name="Montooth K."/>
            <person name="Mount S.M."/>
            <person name="Mu X."/>
            <person name="Myers E."/>
            <person name="Negre B."/>
            <person name="Newfeld S."/>
            <person name="Nielsen R."/>
            <person name="Noor M.A."/>
            <person name="O'Grady P."/>
            <person name="Pachter L."/>
            <person name="Papaceit M."/>
            <person name="Parisi M.J."/>
            <person name="Parisi M."/>
            <person name="Parts L."/>
            <person name="Pedersen J.S."/>
            <person name="Pesole G."/>
            <person name="Phillippy A.M."/>
            <person name="Ponting C.P."/>
            <person name="Pop M."/>
            <person name="Porcelli D."/>
            <person name="Powell J.R."/>
            <person name="Prohaska S."/>
            <person name="Pruitt K."/>
            <person name="Puig M."/>
            <person name="Quesneville H."/>
            <person name="Ram K.R."/>
            <person name="Rand D."/>
            <person name="Rasmussen M.D."/>
            <person name="Reed L.K."/>
            <person name="Reenan R."/>
            <person name="Reily A."/>
            <person name="Remington K.A."/>
            <person name="Rieger T.T."/>
            <person name="Ritchie M.G."/>
            <person name="Robin C."/>
            <person name="Rogers Y.H."/>
            <person name="Rohde C."/>
            <person name="Rozas J."/>
            <person name="Rubenfield M.J."/>
            <person name="Ruiz A."/>
            <person name="Russo S."/>
            <person name="Salzberg S.L."/>
            <person name="Sanchez-Gracia A."/>
            <person name="Saranga D.J."/>
            <person name="Sato H."/>
            <person name="Schaeffer S.W."/>
            <person name="Schatz M.C."/>
            <person name="Schlenke T."/>
            <person name="Schwartz R."/>
            <person name="Segarra C."/>
            <person name="Singh R.S."/>
            <person name="Sirot L."/>
            <person name="Sirota M."/>
            <person name="Sisneros N.B."/>
            <person name="Smith C.D."/>
            <person name="Smith T.F."/>
            <person name="Spieth J."/>
            <person name="Stage D.E."/>
            <person name="Stark A."/>
            <person name="Stephan W."/>
            <person name="Strausberg R.L."/>
            <person name="Strempel S."/>
            <person name="Sturgill D."/>
            <person name="Sutton G."/>
            <person name="Sutton G.G."/>
            <person name="Tao W."/>
            <person name="Teichmann S."/>
            <person name="Tobari Y.N."/>
            <person name="Tomimura Y."/>
            <person name="Tsolas J.M."/>
            <person name="Valente V.L."/>
            <person name="Venter E."/>
            <person name="Venter J.C."/>
            <person name="Vicario S."/>
            <person name="Vieira F.G."/>
            <person name="Vilella A.J."/>
            <person name="Villasante A."/>
            <person name="Walenz B."/>
            <person name="Wang J."/>
            <person name="Wasserman M."/>
            <person name="Watts T."/>
            <person name="Wilson D."/>
            <person name="Wilson R.K."/>
            <person name="Wing R.A."/>
            <person name="Wolfner M.F."/>
            <person name="Wong A."/>
            <person name="Wong G.K."/>
            <person name="Wu C.I."/>
            <person name="Wu G."/>
            <person name="Yamamoto D."/>
            <person name="Yang H.P."/>
            <person name="Yang S.P."/>
            <person name="Yorke J.A."/>
            <person name="Yoshida K."/>
            <person name="Zdobnov E."/>
            <person name="Zhang P."/>
            <person name="Zhang Y."/>
            <person name="Zimin A.V."/>
            <person name="Baldwin J."/>
            <person name="Abdouelleil A."/>
            <person name="Abdulkadir J."/>
            <person name="Abebe A."/>
            <person name="Abera B."/>
            <person name="Abreu J."/>
            <person name="Acer S.C."/>
            <person name="Aftuck L."/>
            <person name="Alexander A."/>
            <person name="An P."/>
            <person name="Anderson E."/>
            <person name="Anderson S."/>
            <person name="Arachi H."/>
            <person name="Azer M."/>
            <person name="Bachantsang P."/>
            <person name="Barry A."/>
            <person name="Bayul T."/>
            <person name="Berlin A."/>
            <person name="Bessette D."/>
            <person name="Bloom T."/>
            <person name="Blye J."/>
            <person name="Boguslavskiy L."/>
            <person name="Bonnet C."/>
            <person name="Boukhgalter B."/>
            <person name="Bourzgui I."/>
            <person name="Brown A."/>
            <person name="Cahill P."/>
            <person name="Channer S."/>
            <person name="Cheshatsang Y."/>
            <person name="Chuda L."/>
            <person name="Citroen M."/>
            <person name="Collymore A."/>
            <person name="Cooke P."/>
            <person name="Costello M."/>
            <person name="D'Aco K."/>
            <person name="Daza R."/>
            <person name="De Haan G."/>
            <person name="DeGray S."/>
            <person name="DeMaso C."/>
            <person name="Dhargay N."/>
            <person name="Dooley K."/>
            <person name="Dooley E."/>
            <person name="Doricent M."/>
            <person name="Dorje P."/>
            <person name="Dorjee K."/>
            <person name="Dupes A."/>
            <person name="Elong R."/>
            <person name="Falk J."/>
            <person name="Farina A."/>
            <person name="Faro S."/>
            <person name="Ferguson D."/>
            <person name="Fisher S."/>
            <person name="Foley C.D."/>
            <person name="Franke A."/>
            <person name="Friedrich D."/>
            <person name="Gadbois L."/>
            <person name="Gearin G."/>
            <person name="Gearin C.R."/>
            <person name="Giannoukos G."/>
            <person name="Goode T."/>
            <person name="Graham J."/>
            <person name="Grandbois E."/>
            <person name="Grewal S."/>
            <person name="Gyaltsen K."/>
            <person name="Hafez N."/>
            <person name="Hagos B."/>
            <person name="Hall J."/>
            <person name="Henson C."/>
            <person name="Hollinger A."/>
            <person name="Honan T."/>
            <person name="Huard M.D."/>
            <person name="Hughes L."/>
            <person name="Hurhula B."/>
            <person name="Husby M.E."/>
            <person name="Kamat A."/>
            <person name="Kanga B."/>
            <person name="Kashin S."/>
            <person name="Khazanovich D."/>
            <person name="Kisner P."/>
            <person name="Lance K."/>
            <person name="Lara M."/>
            <person name="Lee W."/>
            <person name="Lennon N."/>
            <person name="Letendre F."/>
            <person name="LeVine R."/>
            <person name="Lipovsky A."/>
            <person name="Liu X."/>
            <person name="Liu J."/>
            <person name="Liu S."/>
            <person name="Lokyitsang T."/>
            <person name="Lokyitsang Y."/>
            <person name="Lubonja R."/>
            <person name="Lui A."/>
            <person name="MacDonald P."/>
            <person name="Magnisalis V."/>
            <person name="Maru K."/>
            <person name="Matthews C."/>
            <person name="McCusker W."/>
            <person name="McDonough S."/>
            <person name="Mehta T."/>
            <person name="Meldrim J."/>
            <person name="Meneus L."/>
            <person name="Mihai O."/>
            <person name="Mihalev A."/>
            <person name="Mihova T."/>
            <person name="Mittelman R."/>
            <person name="Mlenga V."/>
            <person name="Montmayeur A."/>
            <person name="Mulrain L."/>
            <person name="Navidi A."/>
            <person name="Naylor J."/>
            <person name="Negash T."/>
            <person name="Nguyen T."/>
            <person name="Nguyen N."/>
            <person name="Nicol R."/>
            <person name="Norbu C."/>
            <person name="Norbu N."/>
            <person name="Novod N."/>
            <person name="O'Neill B."/>
            <person name="Osman S."/>
            <person name="Markiewicz E."/>
            <person name="Oyono O.L."/>
            <person name="Patti C."/>
            <person name="Phunkhang P."/>
            <person name="Pierre F."/>
            <person name="Priest M."/>
            <person name="Raghuraman S."/>
            <person name="Rege F."/>
            <person name="Reyes R."/>
            <person name="Rise C."/>
            <person name="Rogov P."/>
            <person name="Ross K."/>
            <person name="Ryan E."/>
            <person name="Settipalli S."/>
            <person name="Shea T."/>
            <person name="Sherpa N."/>
            <person name="Shi L."/>
            <person name="Shih D."/>
            <person name="Sparrow T."/>
            <person name="Spaulding J."/>
            <person name="Stalker J."/>
            <person name="Stange-Thomann N."/>
            <person name="Stavropoulos S."/>
            <person name="Stone C."/>
            <person name="Strader C."/>
            <person name="Tesfaye S."/>
            <person name="Thomson T."/>
            <person name="Thoulutsang Y."/>
            <person name="Thoulutsang D."/>
            <person name="Topham K."/>
            <person name="Topping I."/>
            <person name="Tsamla T."/>
            <person name="Vassiliev H."/>
            <person name="Vo A."/>
            <person name="Wangchuk T."/>
            <person name="Wangdi T."/>
            <person name="Weiand M."/>
            <person name="Wilkinson J."/>
            <person name="Wilson A."/>
            <person name="Yadav S."/>
            <person name="Young G."/>
            <person name="Yu Q."/>
            <person name="Zembek L."/>
            <person name="Zhong D."/>
            <person name="Zimmer A."/>
            <person name="Zwirko Z."/>
            <person name="Jaffe D.B."/>
            <person name="Alvarez P."/>
            <person name="Brockman W."/>
            <person name="Butler J."/>
            <person name="Chin C."/>
            <person name="Gnerre S."/>
            <person name="Grabherr M."/>
            <person name="Kleber M."/>
            <person name="Mauceli E."/>
            <person name="MacCallum I."/>
        </authorList>
    </citation>
    <scope>NUCLEOTIDE SEQUENCE [LARGE SCALE GENOMIC DNA]</scope>
    <source>
        <strain evidence="2">Tucson 14030-0811.24</strain>
    </source>
</reference>
<sequence length="186" mass="20788">MNEQTCEPDCSNNCPENAKCIAPGHCECNPGYEKINGTETCKPLHLVSSTTEALSTEMVTIPTTDWPRSTMLQRRSISTTPTNIPLTSIPLTNCTRNCQCWTEYDEMGSIPNSKCFDICLKDNQKTRCLNLTNCHCYQENGPISCKDGDEDDSIEELQYICKVRASVVEEQSEKLESQGVEDSQSQ</sequence>
<accession>A0A0Q9X368</accession>
<evidence type="ECO:0000313" key="1">
    <source>
        <dbReference type="EMBL" id="KRF98684.1"/>
    </source>
</evidence>
<dbReference type="Proteomes" id="UP000007798">
    <property type="component" value="Unassembled WGS sequence"/>
</dbReference>
<dbReference type="InParanoid" id="A0A0Q9X368"/>
<proteinExistence type="predicted"/>
<evidence type="ECO:0008006" key="3">
    <source>
        <dbReference type="Google" id="ProtNLM"/>
    </source>
</evidence>
<name>A0A0Q9X368_DROWI</name>
<organism evidence="1 2">
    <name type="scientific">Drosophila willistoni</name>
    <name type="common">Fruit fly</name>
    <dbReference type="NCBI Taxonomy" id="7260"/>
    <lineage>
        <taxon>Eukaryota</taxon>
        <taxon>Metazoa</taxon>
        <taxon>Ecdysozoa</taxon>
        <taxon>Arthropoda</taxon>
        <taxon>Hexapoda</taxon>
        <taxon>Insecta</taxon>
        <taxon>Pterygota</taxon>
        <taxon>Neoptera</taxon>
        <taxon>Endopterygota</taxon>
        <taxon>Diptera</taxon>
        <taxon>Brachycera</taxon>
        <taxon>Muscomorpha</taxon>
        <taxon>Ephydroidea</taxon>
        <taxon>Drosophilidae</taxon>
        <taxon>Drosophila</taxon>
        <taxon>Sophophora</taxon>
    </lineage>
</organism>
<keyword evidence="2" id="KW-1185">Reference proteome</keyword>